<dbReference type="PANTHER" id="PTHR18898">
    <property type="entry name" value="NUCLEOPROTEIN TPR-RELATED"/>
    <property type="match status" value="1"/>
</dbReference>
<evidence type="ECO:0000256" key="2">
    <source>
        <dbReference type="ARBA" id="ARBA00023054"/>
    </source>
</evidence>
<dbReference type="Proteomes" id="UP000503462">
    <property type="component" value="Chromosome 3"/>
</dbReference>
<feature type="coiled-coil region" evidence="4">
    <location>
        <begin position="1567"/>
        <end position="1640"/>
    </location>
</feature>
<feature type="compositionally biased region" description="Basic and acidic residues" evidence="5">
    <location>
        <begin position="853"/>
        <end position="884"/>
    </location>
</feature>
<name>A0A6H0XXR1_9PEZI</name>
<feature type="coiled-coil region" evidence="4">
    <location>
        <begin position="554"/>
        <end position="621"/>
    </location>
</feature>
<feature type="compositionally biased region" description="Basic and acidic residues" evidence="5">
    <location>
        <begin position="830"/>
        <end position="839"/>
    </location>
</feature>
<feature type="coiled-coil region" evidence="4">
    <location>
        <begin position="935"/>
        <end position="1117"/>
    </location>
</feature>
<dbReference type="InterPro" id="IPR057974">
    <property type="entry name" value="NUA/TPR/MLP1-2-like_dom"/>
</dbReference>
<gene>
    <name evidence="9" type="ORF">AMS68_004926</name>
</gene>
<evidence type="ECO:0000259" key="8">
    <source>
        <dbReference type="Pfam" id="PF25785"/>
    </source>
</evidence>
<organism evidence="9 10">
    <name type="scientific">Peltaster fructicola</name>
    <dbReference type="NCBI Taxonomy" id="286661"/>
    <lineage>
        <taxon>Eukaryota</taxon>
        <taxon>Fungi</taxon>
        <taxon>Dikarya</taxon>
        <taxon>Ascomycota</taxon>
        <taxon>Pezizomycotina</taxon>
        <taxon>Dothideomycetes</taxon>
        <taxon>Dothideomycetes incertae sedis</taxon>
        <taxon>Peltaster</taxon>
    </lineage>
</organism>
<keyword evidence="3" id="KW-0539">Nucleus</keyword>
<feature type="region of interest" description="Disordered" evidence="5">
    <location>
        <begin position="234"/>
        <end position="259"/>
    </location>
</feature>
<dbReference type="GO" id="GO:0006606">
    <property type="term" value="P:protein import into nucleus"/>
    <property type="evidence" value="ECO:0007669"/>
    <property type="project" value="InterPro"/>
</dbReference>
<feature type="region of interest" description="Disordered" evidence="5">
    <location>
        <begin position="830"/>
        <end position="884"/>
    </location>
</feature>
<feature type="compositionally biased region" description="Low complexity" evidence="5">
    <location>
        <begin position="1837"/>
        <end position="1868"/>
    </location>
</feature>
<evidence type="ECO:0000256" key="3">
    <source>
        <dbReference type="ARBA" id="ARBA00023242"/>
    </source>
</evidence>
<accession>A0A6H0XXR1</accession>
<dbReference type="GO" id="GO:0005643">
    <property type="term" value="C:nuclear pore"/>
    <property type="evidence" value="ECO:0007669"/>
    <property type="project" value="TreeGrafter"/>
</dbReference>
<comment type="subcellular location">
    <subcellularLocation>
        <location evidence="1">Nucleus</location>
    </subcellularLocation>
</comment>
<dbReference type="InterPro" id="IPR057577">
    <property type="entry name" value="Nucleoprot-TPR/MLP1_dom"/>
</dbReference>
<feature type="region of interest" description="Disordered" evidence="5">
    <location>
        <begin position="209"/>
        <end position="228"/>
    </location>
</feature>
<dbReference type="Pfam" id="PF25481">
    <property type="entry name" value="Nucleoprot-TPR"/>
    <property type="match status" value="1"/>
</dbReference>
<sequence>MAVAIDNTYLSTFYGFSEIDFNKLTATPTTDLVASFLQSATLKAKEFESLKAQKLQVDVELENAVRTSDTKYRAQKVTVTRQAKEIEELRTKLNEAETSRESYVAQLGNLQSNALTSTNESQTLRTQIESLQHSNRDTLALIESHSTEKDRVHKELEQSHTKVLELRKDISKLEEQNRVLESQASSQKFKEQSLRQQLELLRGNYERQADDLKNSSAEHAKLRKDRNARIHALERERDDATSHVETLQQSESSLKKRLDDLQQKTDEAFSRNAVLEENKLRGEQTYQSQIESSKRLAELHAKNAATHKARLEELQTQLDAVRDDAAEEIVKLQTEFEMERADKAQIERTVAELESRLEEQQQRQQISRPSTPVENGLITMPGSAQKLARNVTQTQLYSNFVKAQQELEAEERRSARLQTTLDELLHEMESRAPELVELKQEQDRLEGEIVEFSRMLADANETRDAAVRESQTWQEEYSTSTREVEVIRQQLRDVSAQVKILLVELRSKEQGLDEMTVAERLELERLARGDSNQDVITNDTQQWISERLLIFRDVEELQGRNEELLRVVRQLGDKMEGEEAQQKARQTAAYATENDELRKQVERYKDEMQSVALQVDSYAKERDMFRRMLQHRGTLAPDADMQAMFGNSIMPATPRRNGIEPSTPRSKDIDDLHKLLKEQQKFFDDFRTESATDRRTLKDQADALSKDKSNLQREVAHAHAQLGLATSRYDMLQTNFANLRTQNEELQKRSQIYSENAAKQDLRIQQVAEELVEAQSRVESLQNEKNNSKAEKELWKRLEDRLTDDNKILTDERSRLSKLNVDLSNLMNERERDANEARRRLQNQVDTLETELEASKRKLDSETEGSKKAGLRREAGRCQDDKDQLQSRIDELKIEFRAAEEKAKALQPRPSARPNGATTTDPDELTAEQRLAVELSDVKRDLEFARSELDSAREQIEQYKTIAQTTEEELSSFHQTTEQYKEEADAIQAEKDTLIKELEQRVEDLTSELTATNSELSDLRTLHDNASQSLATQRADLEAELARLTGIVDQYEGDKATYQEDMKAQADIARQAQDSYEKELVRHAATTTEYQTTRQSLQELRDEVGRFRSEAEVAKASLESGQESWAGQKAGLQREITELTERRIDMASQNKVLHQQLETFSTELQALRQGRALPQTDGGDDISTSDGSLQEIITFLRREKEIIEVQHELAVQEGQRMQQQLDYASGQVEELHGKLADERRQHAEQATHEASTSKLAQTIDELNLFRESSVTLRNEARQARERFDEKSKEVDRLRSELEPLQAKLAELEADLEIKDGEIKLIASDRDHWRERTQNIISNYNRMETEQASLKQQIEASEERVKGADAAAKDKIESFKNQAKQKNRDQNAKISELSRELNAAQSEQSRLAQELDTAKEELSQAAQQPATPTTGLSSDEVEALRSRLAEADAQASTHTVEVEALQNRVQELEQQIQALTSDLTAARSTSREQVEQGEIDENEAGNALAQAQRELADAKGEIARLQADGAESKPSAQILVAEDGEVIDAAAEVTKLRAEMQEQHSLALKQAEEAAELRIAKMRSNLQRQLQEGRAQIQEETRAALITEHSVELANVRKEYEQQIKAMQEAHAAELERLAKDAQAAGVPSTTTVGKSTADTEYSDEFINNLIKTNQRVRTVMQNSMRKAVSKETETLTASLAVKDAELAKLREAPVQPGEVSSNQEVIAKHESELREALDKAKLDKEAAVRQAQENAEKKAAVQLSQRNIAQAKIAAVSKAANDTPTRPVGEVWEEAKKAKPVPKPDASAPTPVKRDAAQAAMVEDASASEADKLRARRERFGAMSSSQTVSSGASGQPSEAATGTSAPSASTEQQNTNNPNPEAASFVPAAADGGTTGRPTSGIPTASGRGRGGGSFAFKVLPLEAEHLVSHVEDMWVAIVAASDNTKEVAVVIQREHVVEGRTHRKHHIIGDENTRLASIIMIGHQNHALHNITQMRSISYVKVTIEARISSSL</sequence>
<proteinExistence type="predicted"/>
<evidence type="ECO:0000259" key="7">
    <source>
        <dbReference type="Pfam" id="PF25481"/>
    </source>
</evidence>
<feature type="coiled-coil region" evidence="4">
    <location>
        <begin position="79"/>
        <end position="113"/>
    </location>
</feature>
<dbReference type="Pfam" id="PF07926">
    <property type="entry name" value="TPR_MLP1_2"/>
    <property type="match status" value="1"/>
</dbReference>
<feature type="coiled-coil region" evidence="4">
    <location>
        <begin position="400"/>
        <end position="476"/>
    </location>
</feature>
<feature type="region of interest" description="Disordered" evidence="5">
    <location>
        <begin position="1478"/>
        <end position="1498"/>
    </location>
</feature>
<keyword evidence="10" id="KW-1185">Reference proteome</keyword>
<feature type="compositionally biased region" description="Polar residues" evidence="5">
    <location>
        <begin position="243"/>
        <end position="252"/>
    </location>
</feature>
<evidence type="ECO:0000313" key="10">
    <source>
        <dbReference type="Proteomes" id="UP000503462"/>
    </source>
</evidence>
<dbReference type="GO" id="GO:0006406">
    <property type="term" value="P:mRNA export from nucleus"/>
    <property type="evidence" value="ECO:0007669"/>
    <property type="project" value="TreeGrafter"/>
</dbReference>
<reference evidence="9 10" key="1">
    <citation type="journal article" date="2016" name="Sci. Rep.">
        <title>Peltaster fructicola genome reveals evolution from an invasive phytopathogen to an ectophytic parasite.</title>
        <authorList>
            <person name="Xu C."/>
            <person name="Chen H."/>
            <person name="Gleason M.L."/>
            <person name="Xu J.R."/>
            <person name="Liu H."/>
            <person name="Zhang R."/>
            <person name="Sun G."/>
        </authorList>
    </citation>
    <scope>NUCLEOTIDE SEQUENCE [LARGE SCALE GENOMIC DNA]</scope>
    <source>
        <strain evidence="9 10">LNHT1506</strain>
    </source>
</reference>
<feature type="coiled-coil region" evidence="4">
    <location>
        <begin position="1722"/>
        <end position="1750"/>
    </location>
</feature>
<evidence type="ECO:0000256" key="1">
    <source>
        <dbReference type="ARBA" id="ARBA00004123"/>
    </source>
</evidence>
<keyword evidence="2 4" id="KW-0175">Coiled coil</keyword>
<feature type="region of interest" description="Disordered" evidence="5">
    <location>
        <begin position="1789"/>
        <end position="1907"/>
    </location>
</feature>
<feature type="region of interest" description="Disordered" evidence="5">
    <location>
        <begin position="901"/>
        <end position="926"/>
    </location>
</feature>
<dbReference type="Pfam" id="PF25785">
    <property type="entry name" value="TPR"/>
    <property type="match status" value="1"/>
</dbReference>
<protein>
    <submittedName>
        <fullName evidence="9">Uncharacterized protein</fullName>
    </submittedName>
</protein>
<evidence type="ECO:0000256" key="5">
    <source>
        <dbReference type="SAM" id="MobiDB-lite"/>
    </source>
</evidence>
<dbReference type="Gene3D" id="1.10.287.1490">
    <property type="match status" value="1"/>
</dbReference>
<evidence type="ECO:0000313" key="9">
    <source>
        <dbReference type="EMBL" id="QIW99408.1"/>
    </source>
</evidence>
<feature type="domain" description="Nucleoprotein TPR/MLP1-2" evidence="6">
    <location>
        <begin position="1033"/>
        <end position="1159"/>
    </location>
</feature>
<evidence type="ECO:0000259" key="6">
    <source>
        <dbReference type="Pfam" id="PF07926"/>
    </source>
</evidence>
<dbReference type="OrthoDB" id="343070at2759"/>
<dbReference type="GO" id="GO:0017056">
    <property type="term" value="F:structural constituent of nuclear pore"/>
    <property type="evidence" value="ECO:0007669"/>
    <property type="project" value="TreeGrafter"/>
</dbReference>
<feature type="compositionally biased region" description="Polar residues" evidence="5">
    <location>
        <begin position="1419"/>
        <end position="1432"/>
    </location>
</feature>
<feature type="region of interest" description="Disordered" evidence="5">
    <location>
        <begin position="1394"/>
        <end position="1438"/>
    </location>
</feature>
<dbReference type="InterPro" id="IPR012929">
    <property type="entry name" value="Nucleoprot-TPR/MLP1-2_dom"/>
</dbReference>
<dbReference type="EMBL" id="CP051141">
    <property type="protein sequence ID" value="QIW99408.1"/>
    <property type="molecule type" value="Genomic_DNA"/>
</dbReference>
<feature type="domain" description="NUA/TPR/MLP1-2-like" evidence="8">
    <location>
        <begin position="470"/>
        <end position="580"/>
    </location>
</feature>
<evidence type="ECO:0000256" key="4">
    <source>
        <dbReference type="SAM" id="Coils"/>
    </source>
</evidence>
<dbReference type="PANTHER" id="PTHR18898:SF2">
    <property type="entry name" value="NUCLEOPROTEIN TPR"/>
    <property type="match status" value="1"/>
</dbReference>
<feature type="domain" description="Nucleoprotein TPR/MPL1" evidence="7">
    <location>
        <begin position="182"/>
        <end position="261"/>
    </location>
</feature>